<reference evidence="1 2" key="1">
    <citation type="journal article" date="2007" name="J. Bacteriol.">
        <title>Whole-genome analysis of the methyl tert-butyl ether-degrading beta-proteobacterium Methylibium petroleiphilum PM1.</title>
        <authorList>
            <person name="Kane S.R."/>
            <person name="Chakicherla A.Y."/>
            <person name="Chain P.S.G."/>
            <person name="Schmidt R."/>
            <person name="Shin M.W."/>
            <person name="Legler T.C."/>
            <person name="Scow K.M."/>
            <person name="Larimer F.W."/>
            <person name="Lucas S.M."/>
            <person name="Richardson P.M."/>
            <person name="Hristova K.R."/>
        </authorList>
    </citation>
    <scope>NUCLEOTIDE SEQUENCE [LARGE SCALE GENOMIC DNA]</scope>
    <source>
        <strain evidence="2">ATCC BAA-1232 / LMG 22953 / PM1</strain>
    </source>
</reference>
<dbReference type="STRING" id="420662.Mpe_A0435"/>
<evidence type="ECO:0000313" key="1">
    <source>
        <dbReference type="EMBL" id="ABM93397.1"/>
    </source>
</evidence>
<gene>
    <name evidence="1" type="ordered locus">Mpe_A0435</name>
</gene>
<accession>A2SCV8</accession>
<dbReference type="eggNOG" id="ENOG5032ZRD">
    <property type="taxonomic scope" value="Bacteria"/>
</dbReference>
<evidence type="ECO:0000313" key="2">
    <source>
        <dbReference type="Proteomes" id="UP000000366"/>
    </source>
</evidence>
<dbReference type="Proteomes" id="UP000000366">
    <property type="component" value="Chromosome"/>
</dbReference>
<dbReference type="KEGG" id="mpt:Mpe_A0435"/>
<evidence type="ECO:0008006" key="3">
    <source>
        <dbReference type="Google" id="ProtNLM"/>
    </source>
</evidence>
<sequence>MPYALRHADGRVLSLHRHPEAGAEFLPPDHPEVQAFVGAGSTPQSEFAKLDADVVRVLEDLIDVLIARQVLRITDLPVQAQEKLYARKSFRDRKPAQALRLYGDEDDDGILSTDFSAL</sequence>
<dbReference type="RefSeq" id="WP_011828035.1">
    <property type="nucleotide sequence ID" value="NC_008825.1"/>
</dbReference>
<proteinExistence type="predicted"/>
<keyword evidence="2" id="KW-1185">Reference proteome</keyword>
<name>A2SCV8_METPP</name>
<dbReference type="AlphaFoldDB" id="A2SCV8"/>
<organism evidence="1 2">
    <name type="scientific">Methylibium petroleiphilum (strain ATCC BAA-1232 / LMG 22953 / PM1)</name>
    <dbReference type="NCBI Taxonomy" id="420662"/>
    <lineage>
        <taxon>Bacteria</taxon>
        <taxon>Pseudomonadati</taxon>
        <taxon>Pseudomonadota</taxon>
        <taxon>Betaproteobacteria</taxon>
        <taxon>Burkholderiales</taxon>
        <taxon>Sphaerotilaceae</taxon>
        <taxon>Methylibium</taxon>
    </lineage>
</organism>
<dbReference type="HOGENOM" id="CLU_166086_0_0_4"/>
<protein>
    <recommendedName>
        <fullName evidence="3">Tryptophan synthase subunit beta like protein</fullName>
    </recommendedName>
</protein>
<dbReference type="EMBL" id="CP000555">
    <property type="protein sequence ID" value="ABM93397.1"/>
    <property type="molecule type" value="Genomic_DNA"/>
</dbReference>